<keyword evidence="4" id="KW-1185">Reference proteome</keyword>
<evidence type="ECO:0000313" key="3">
    <source>
        <dbReference type="EMBL" id="GAA4964853.1"/>
    </source>
</evidence>
<dbReference type="Pfam" id="PF14200">
    <property type="entry name" value="RicinB_lectin_2"/>
    <property type="match status" value="1"/>
</dbReference>
<feature type="signal peptide" evidence="1">
    <location>
        <begin position="1"/>
        <end position="21"/>
    </location>
</feature>
<dbReference type="Gene3D" id="2.80.10.50">
    <property type="match status" value="3"/>
</dbReference>
<dbReference type="SUPFAM" id="SSF50370">
    <property type="entry name" value="Ricin B-like lectins"/>
    <property type="match status" value="1"/>
</dbReference>
<dbReference type="InterPro" id="IPR000772">
    <property type="entry name" value="Ricin_B_lectin"/>
</dbReference>
<evidence type="ECO:0000259" key="2">
    <source>
        <dbReference type="SMART" id="SM00458"/>
    </source>
</evidence>
<feature type="domain" description="Ricin B lectin" evidence="2">
    <location>
        <begin position="42"/>
        <end position="188"/>
    </location>
</feature>
<comment type="caution">
    <text evidence="3">The sequence shown here is derived from an EMBL/GenBank/DDBJ whole genome shotgun (WGS) entry which is preliminary data.</text>
</comment>
<dbReference type="PROSITE" id="PS50231">
    <property type="entry name" value="RICIN_B_LECTIN"/>
    <property type="match status" value="1"/>
</dbReference>
<dbReference type="PROSITE" id="PS51257">
    <property type="entry name" value="PROKAR_LIPOPROTEIN"/>
    <property type="match status" value="1"/>
</dbReference>
<dbReference type="InterPro" id="IPR035992">
    <property type="entry name" value="Ricin_B-like_lectins"/>
</dbReference>
<sequence length="191" mass="20837">MRDLLAAAAAALALACSGTVAAPAASASDTSSGIPKVIEPPSSYVQLVNRRSSKCIDVEGFGYDNGANVHQWSCRLDNNSNQRWRFAVASGQGADRLWYIVNEHSGKCLDVAEFSTDDGGNVWQWQCNGTANQRWRIVEPGDGGGTYFTLVSQNSGKCVDVSDYSVEDGANIWQWTCHQLYNQQFRIFTAT</sequence>
<dbReference type="Proteomes" id="UP001500466">
    <property type="component" value="Unassembled WGS sequence"/>
</dbReference>
<organism evidence="3 4">
    <name type="scientific">Yinghuangia aomiensis</name>
    <dbReference type="NCBI Taxonomy" id="676205"/>
    <lineage>
        <taxon>Bacteria</taxon>
        <taxon>Bacillati</taxon>
        <taxon>Actinomycetota</taxon>
        <taxon>Actinomycetes</taxon>
        <taxon>Kitasatosporales</taxon>
        <taxon>Streptomycetaceae</taxon>
        <taxon>Yinghuangia</taxon>
    </lineage>
</organism>
<accession>A0ABP9H9J1</accession>
<evidence type="ECO:0000256" key="1">
    <source>
        <dbReference type="SAM" id="SignalP"/>
    </source>
</evidence>
<protein>
    <recommendedName>
        <fullName evidence="2">Ricin B lectin domain-containing protein</fullName>
    </recommendedName>
</protein>
<dbReference type="EMBL" id="BAABHS010000010">
    <property type="protein sequence ID" value="GAA4964853.1"/>
    <property type="molecule type" value="Genomic_DNA"/>
</dbReference>
<reference evidence="4" key="1">
    <citation type="journal article" date="2019" name="Int. J. Syst. Evol. Microbiol.">
        <title>The Global Catalogue of Microorganisms (GCM) 10K type strain sequencing project: providing services to taxonomists for standard genome sequencing and annotation.</title>
        <authorList>
            <consortium name="The Broad Institute Genomics Platform"/>
            <consortium name="The Broad Institute Genome Sequencing Center for Infectious Disease"/>
            <person name="Wu L."/>
            <person name="Ma J."/>
        </authorList>
    </citation>
    <scope>NUCLEOTIDE SEQUENCE [LARGE SCALE GENOMIC DNA]</scope>
    <source>
        <strain evidence="4">JCM 17986</strain>
    </source>
</reference>
<name>A0ABP9H9J1_9ACTN</name>
<gene>
    <name evidence="3" type="ORF">GCM10023205_31260</name>
</gene>
<feature type="chain" id="PRO_5047477406" description="Ricin B lectin domain-containing protein" evidence="1">
    <location>
        <begin position="22"/>
        <end position="191"/>
    </location>
</feature>
<keyword evidence="1" id="KW-0732">Signal</keyword>
<dbReference type="RefSeq" id="WP_345676074.1">
    <property type="nucleotide sequence ID" value="NZ_BAABHS010000010.1"/>
</dbReference>
<evidence type="ECO:0000313" key="4">
    <source>
        <dbReference type="Proteomes" id="UP001500466"/>
    </source>
</evidence>
<proteinExistence type="predicted"/>
<dbReference type="SMART" id="SM00458">
    <property type="entry name" value="RICIN"/>
    <property type="match status" value="1"/>
</dbReference>